<dbReference type="EMBL" id="CP001682">
    <property type="protein sequence ID" value="ACU94180.1"/>
    <property type="molecule type" value="Genomic_DNA"/>
</dbReference>
<sequence length="985" mass="109779">MIEVNSRLHGFRVDSEEELPEIDGRAYTMFHEASGARLLYLKNDDDNKAFSITFKTPPADDTGVFHILEHSVLCGSDRFPVKEPFVNLLKTSMQTFLNALTFPDKTMYPVASTNEQDLLNLVDVYLDAVLNPAIYHDKTIFQQEGWHLEIDTPDAATSSTVKAADANNNRLSLRYNGVVYNEMTGAFADPESVLYHAMLRALFPDSCYAFESGGHPRAIPDLTYESYLDTHARHYRLDNAYIVLYGNLDIDRMLAFLDERHLSRAQVRSRTAPNPVGSFAPRRAVHEVEYMDTAPENACVGLAYVVGDANDFERTLAVDVLLDALAGGNESPIKRAVLDAGLGGDFAAYMMDAQARPAVLFTLRNAKEGVADKLRQVVESEVKQLVSEGIPRDILEASLSQLSFALRERDRGIADGVYLSMSALSGWLYSEDAATTYLHYEEPLARMRAGLTTDYFEEVLRSLILKSDHMTLVDLQARSRTGLSDIQKRLDQLAENLTEADIHTIEQTVTDLRARQEAPDTPEDLATLPHLGVADIGAAPYETPLAVLDNRPISCLYHDLPTRNIDYVNYSFNMGCLTWEDLPYASLLTSLFGSLATAERSAADIDVLSRQHLGALRFKIDTDVEAEDTSKVACRFTISVATLAEERPFAISIPREVWESTCFDDAQRIRDILIQRRIGMEQSFANEGHTRAADRVASYLFPSGVLLEQIYGVDFYFFLKDLIDHFDERFEDLIARLDGVRHRLFVREGCTVSFTGDREELDAFWNEAGDLGLPCAQAGEPNVLLIPAPQVKREAFVVPSDVCFVAKGADVSAFGTYDGKWGVLANVLSLDYLWNEVRVKGGAYGVGFRRTPMGYARYTSFRDPHVDETLSRYDVAGQWLASFSPDTTEMEGYIVSTVASHDAPVKPWVIARRQDSAYFSHYPANWREQLRDQVLATTPEMLRSCALSLEAIAASDAVCAFGSKALLEGARAGTFDTVVTLLENQ</sequence>
<dbReference type="AlphaFoldDB" id="C7MMP0"/>
<gene>
    <name evidence="2" type="ordered locus">Ccur_04570</name>
</gene>
<dbReference type="SUPFAM" id="SSF63411">
    <property type="entry name" value="LuxS/MPP-like metallohydrolase"/>
    <property type="match status" value="4"/>
</dbReference>
<dbReference type="KEGG" id="ccu:Ccur_04570"/>
<evidence type="ECO:0000259" key="1">
    <source>
        <dbReference type="SMART" id="SM01264"/>
    </source>
</evidence>
<dbReference type="GO" id="GO:0016485">
    <property type="term" value="P:protein processing"/>
    <property type="evidence" value="ECO:0007669"/>
    <property type="project" value="TreeGrafter"/>
</dbReference>
<dbReference type="GO" id="GO:0004222">
    <property type="term" value="F:metalloendopeptidase activity"/>
    <property type="evidence" value="ECO:0007669"/>
    <property type="project" value="TreeGrafter"/>
</dbReference>
<dbReference type="Pfam" id="PF08367">
    <property type="entry name" value="M16C_assoc"/>
    <property type="match status" value="1"/>
</dbReference>
<evidence type="ECO:0000313" key="3">
    <source>
        <dbReference type="Proteomes" id="UP000000954"/>
    </source>
</evidence>
<dbReference type="SMART" id="SM01264">
    <property type="entry name" value="M16C_associated"/>
    <property type="match status" value="1"/>
</dbReference>
<dbReference type="InterPro" id="IPR011249">
    <property type="entry name" value="Metalloenz_LuxS/M16"/>
</dbReference>
<name>C7MMP0_CRYCD</name>
<accession>C7MMP0</accession>
<dbReference type="STRING" id="469378.Ccur_04570"/>
<dbReference type="Proteomes" id="UP000000954">
    <property type="component" value="Chromosome"/>
</dbReference>
<dbReference type="PANTHER" id="PTHR43016">
    <property type="entry name" value="PRESEQUENCE PROTEASE"/>
    <property type="match status" value="1"/>
</dbReference>
<dbReference type="InterPro" id="IPR055130">
    <property type="entry name" value="PreP_C"/>
</dbReference>
<dbReference type="RefSeq" id="WP_012802868.1">
    <property type="nucleotide sequence ID" value="NC_013170.1"/>
</dbReference>
<dbReference type="InterPro" id="IPR007863">
    <property type="entry name" value="Peptidase_M16_C"/>
</dbReference>
<proteinExistence type="predicted"/>
<protein>
    <submittedName>
        <fullName evidence="2">Predicted Zn-dependent peptidase, insulinase</fullName>
    </submittedName>
</protein>
<reference evidence="2 3" key="1">
    <citation type="journal article" date="2009" name="Stand. Genomic Sci.">
        <title>Complete genome sequence of Cryptobacterium curtum type strain (12-3).</title>
        <authorList>
            <person name="Mavrommatis K."/>
            <person name="Pukall R."/>
            <person name="Rohde C."/>
            <person name="Chen F."/>
            <person name="Sims D."/>
            <person name="Brettin T."/>
            <person name="Kuske C."/>
            <person name="Detter J.C."/>
            <person name="Han C."/>
            <person name="Lapidus A."/>
            <person name="Copeland A."/>
            <person name="Glavina Del Rio T."/>
            <person name="Nolan M."/>
            <person name="Lucas S."/>
            <person name="Tice H."/>
            <person name="Cheng J.F."/>
            <person name="Bruce D."/>
            <person name="Goodwin L."/>
            <person name="Pitluck S."/>
            <person name="Ovchinnikova G."/>
            <person name="Pati A."/>
            <person name="Ivanova N."/>
            <person name="Chen A."/>
            <person name="Palaniappan K."/>
            <person name="Chain P."/>
            <person name="D'haeseleer P."/>
            <person name="Goker M."/>
            <person name="Bristow J."/>
            <person name="Eisen J.A."/>
            <person name="Markowitz V."/>
            <person name="Hugenholtz P."/>
            <person name="Rohde M."/>
            <person name="Klenk H.P."/>
            <person name="Kyrpides N.C."/>
        </authorList>
    </citation>
    <scope>NUCLEOTIDE SEQUENCE [LARGE SCALE GENOMIC DNA]</scope>
    <source>
        <strain evidence="3">ATCC 700683 / DSM 15641 / 12-3</strain>
    </source>
</reference>
<evidence type="ECO:0000313" key="2">
    <source>
        <dbReference type="EMBL" id="ACU94180.1"/>
    </source>
</evidence>
<dbReference type="eggNOG" id="COG1026">
    <property type="taxonomic scope" value="Bacteria"/>
</dbReference>
<dbReference type="HOGENOM" id="CLU_009165_1_0_11"/>
<dbReference type="GO" id="GO:0046872">
    <property type="term" value="F:metal ion binding"/>
    <property type="evidence" value="ECO:0007669"/>
    <property type="project" value="InterPro"/>
</dbReference>
<dbReference type="Gene3D" id="3.30.830.10">
    <property type="entry name" value="Metalloenzyme, LuxS/M16 peptidase-like"/>
    <property type="match status" value="4"/>
</dbReference>
<dbReference type="Pfam" id="PF22516">
    <property type="entry name" value="PreP_C"/>
    <property type="match status" value="1"/>
</dbReference>
<keyword evidence="3" id="KW-1185">Reference proteome</keyword>
<feature type="domain" description="Peptidase M16C associated" evidence="1">
    <location>
        <begin position="465"/>
        <end position="722"/>
    </location>
</feature>
<dbReference type="Pfam" id="PF05193">
    <property type="entry name" value="Peptidase_M16_C"/>
    <property type="match status" value="1"/>
</dbReference>
<dbReference type="PANTHER" id="PTHR43016:SF13">
    <property type="entry name" value="PRESEQUENCE PROTEASE, MITOCHONDRIAL"/>
    <property type="match status" value="1"/>
</dbReference>
<dbReference type="OrthoDB" id="9762027at2"/>
<organism evidence="2 3">
    <name type="scientific">Cryptobacterium curtum (strain ATCC 700683 / DSM 15641 / CCUG 43107 / 12-3)</name>
    <dbReference type="NCBI Taxonomy" id="469378"/>
    <lineage>
        <taxon>Bacteria</taxon>
        <taxon>Bacillati</taxon>
        <taxon>Actinomycetota</taxon>
        <taxon>Coriobacteriia</taxon>
        <taxon>Eggerthellales</taxon>
        <taxon>Eggerthellaceae</taxon>
        <taxon>Cryptobacterium</taxon>
    </lineage>
</organism>
<dbReference type="InterPro" id="IPR013578">
    <property type="entry name" value="Peptidase_M16C_assoc"/>
</dbReference>